<dbReference type="STRING" id="88036.D8RDY1"/>
<dbReference type="InterPro" id="IPR019308">
    <property type="entry name" value="TMEM214"/>
</dbReference>
<dbReference type="GO" id="GO:0005783">
    <property type="term" value="C:endoplasmic reticulum"/>
    <property type="evidence" value="ECO:0000318"/>
    <property type="project" value="GO_Central"/>
</dbReference>
<dbReference type="Proteomes" id="UP000001514">
    <property type="component" value="Unassembled WGS sequence"/>
</dbReference>
<dbReference type="GO" id="GO:0005794">
    <property type="term" value="C:Golgi apparatus"/>
    <property type="evidence" value="ECO:0000318"/>
    <property type="project" value="GO_Central"/>
</dbReference>
<dbReference type="OMA" id="WVHVLLP"/>
<keyword evidence="5" id="KW-0053">Apoptosis</keyword>
<reference evidence="12 13" key="1">
    <citation type="journal article" date="2011" name="Science">
        <title>The Selaginella genome identifies genetic changes associated with the evolution of vascular plants.</title>
        <authorList>
            <person name="Banks J.A."/>
            <person name="Nishiyama T."/>
            <person name="Hasebe M."/>
            <person name="Bowman J.L."/>
            <person name="Gribskov M."/>
            <person name="dePamphilis C."/>
            <person name="Albert V.A."/>
            <person name="Aono N."/>
            <person name="Aoyama T."/>
            <person name="Ambrose B.A."/>
            <person name="Ashton N.W."/>
            <person name="Axtell M.J."/>
            <person name="Barker E."/>
            <person name="Barker M.S."/>
            <person name="Bennetzen J.L."/>
            <person name="Bonawitz N.D."/>
            <person name="Chapple C."/>
            <person name="Cheng C."/>
            <person name="Correa L.G."/>
            <person name="Dacre M."/>
            <person name="DeBarry J."/>
            <person name="Dreyer I."/>
            <person name="Elias M."/>
            <person name="Engstrom E.M."/>
            <person name="Estelle M."/>
            <person name="Feng L."/>
            <person name="Finet C."/>
            <person name="Floyd S.K."/>
            <person name="Frommer W.B."/>
            <person name="Fujita T."/>
            <person name="Gramzow L."/>
            <person name="Gutensohn M."/>
            <person name="Harholt J."/>
            <person name="Hattori M."/>
            <person name="Heyl A."/>
            <person name="Hirai T."/>
            <person name="Hiwatashi Y."/>
            <person name="Ishikawa M."/>
            <person name="Iwata M."/>
            <person name="Karol K.G."/>
            <person name="Koehler B."/>
            <person name="Kolukisaoglu U."/>
            <person name="Kubo M."/>
            <person name="Kurata T."/>
            <person name="Lalonde S."/>
            <person name="Li K."/>
            <person name="Li Y."/>
            <person name="Litt A."/>
            <person name="Lyons E."/>
            <person name="Manning G."/>
            <person name="Maruyama T."/>
            <person name="Michael T.P."/>
            <person name="Mikami K."/>
            <person name="Miyazaki S."/>
            <person name="Morinaga S."/>
            <person name="Murata T."/>
            <person name="Mueller-Roeber B."/>
            <person name="Nelson D.R."/>
            <person name="Obara M."/>
            <person name="Oguri Y."/>
            <person name="Olmstead R.G."/>
            <person name="Onodera N."/>
            <person name="Petersen B.L."/>
            <person name="Pils B."/>
            <person name="Prigge M."/>
            <person name="Rensing S.A."/>
            <person name="Riano-Pachon D.M."/>
            <person name="Roberts A.W."/>
            <person name="Sato Y."/>
            <person name="Scheller H.V."/>
            <person name="Schulz B."/>
            <person name="Schulz C."/>
            <person name="Shakirov E.V."/>
            <person name="Shibagaki N."/>
            <person name="Shinohara N."/>
            <person name="Shippen D.E."/>
            <person name="Soerensen I."/>
            <person name="Sotooka R."/>
            <person name="Sugimoto N."/>
            <person name="Sugita M."/>
            <person name="Sumikawa N."/>
            <person name="Tanurdzic M."/>
            <person name="Theissen G."/>
            <person name="Ulvskov P."/>
            <person name="Wakazuki S."/>
            <person name="Weng J.K."/>
            <person name="Willats W.W."/>
            <person name="Wipf D."/>
            <person name="Wolf P.G."/>
            <person name="Yang L."/>
            <person name="Zimmer A.D."/>
            <person name="Zhu Q."/>
            <person name="Mitros T."/>
            <person name="Hellsten U."/>
            <person name="Loque D."/>
            <person name="Otillar R."/>
            <person name="Salamov A."/>
            <person name="Schmutz J."/>
            <person name="Shapiro H."/>
            <person name="Lindquist E."/>
            <person name="Lucas S."/>
            <person name="Rokhsar D."/>
            <person name="Grigoriev I.V."/>
        </authorList>
    </citation>
    <scope>NUCLEOTIDE SEQUENCE [LARGE SCALE GENOMIC DNA]</scope>
</reference>
<evidence type="ECO:0000256" key="8">
    <source>
        <dbReference type="ARBA" id="ARBA00023136"/>
    </source>
</evidence>
<evidence type="ECO:0000256" key="10">
    <source>
        <dbReference type="ARBA" id="ARBA00024938"/>
    </source>
</evidence>
<dbReference type="Gramene" id="EFJ29336">
    <property type="protein sequence ID" value="EFJ29336"/>
    <property type="gene ID" value="SELMODRAFT_451256"/>
</dbReference>
<evidence type="ECO:0000256" key="5">
    <source>
        <dbReference type="ARBA" id="ARBA00022703"/>
    </source>
</evidence>
<feature type="compositionally biased region" description="Low complexity" evidence="11">
    <location>
        <begin position="105"/>
        <end position="119"/>
    </location>
</feature>
<keyword evidence="7" id="KW-1133">Transmembrane helix</keyword>
<keyword evidence="8" id="KW-0472">Membrane</keyword>
<dbReference type="FunCoup" id="D8RDY1">
    <property type="interactions" value="3502"/>
</dbReference>
<feature type="compositionally biased region" description="Gly residues" evidence="11">
    <location>
        <begin position="64"/>
        <end position="77"/>
    </location>
</feature>
<evidence type="ECO:0000256" key="9">
    <source>
        <dbReference type="ARBA" id="ARBA00023180"/>
    </source>
</evidence>
<dbReference type="Pfam" id="PF10151">
    <property type="entry name" value="TMEM214"/>
    <property type="match status" value="1"/>
</dbReference>
<dbReference type="PANTHER" id="PTHR13448:SF0">
    <property type="entry name" value="TRANSMEMBRANE PROTEIN 214"/>
    <property type="match status" value="1"/>
</dbReference>
<dbReference type="EMBL" id="GL377577">
    <property type="protein sequence ID" value="EFJ29336.1"/>
    <property type="molecule type" value="Genomic_DNA"/>
</dbReference>
<evidence type="ECO:0000256" key="11">
    <source>
        <dbReference type="SAM" id="MobiDB-lite"/>
    </source>
</evidence>
<comment type="similarity">
    <text evidence="2">Belongs to the TMEM214 family.</text>
</comment>
<feature type="compositionally biased region" description="Basic residues" evidence="11">
    <location>
        <begin position="49"/>
        <end position="60"/>
    </location>
</feature>
<organism evidence="13">
    <name type="scientific">Selaginella moellendorffii</name>
    <name type="common">Spikemoss</name>
    <dbReference type="NCBI Taxonomy" id="88036"/>
    <lineage>
        <taxon>Eukaryota</taxon>
        <taxon>Viridiplantae</taxon>
        <taxon>Streptophyta</taxon>
        <taxon>Embryophyta</taxon>
        <taxon>Tracheophyta</taxon>
        <taxon>Lycopodiopsida</taxon>
        <taxon>Selaginellales</taxon>
        <taxon>Selaginellaceae</taxon>
        <taxon>Selaginella</taxon>
    </lineage>
</organism>
<evidence type="ECO:0000313" key="13">
    <source>
        <dbReference type="Proteomes" id="UP000001514"/>
    </source>
</evidence>
<feature type="compositionally biased region" description="Basic and acidic residues" evidence="11">
    <location>
        <begin position="87"/>
        <end position="97"/>
    </location>
</feature>
<comment type="function">
    <text evidence="10">Critical mediator, in cooperation with CASP4, of endoplasmic reticulum-stress induced apoptosis. Required or the activation of CASP4 following endoplasmic reticulum stress.</text>
</comment>
<dbReference type="PANTHER" id="PTHR13448">
    <property type="entry name" value="TRANSMEMBRANE PROTEIN 214"/>
    <property type="match status" value="1"/>
</dbReference>
<evidence type="ECO:0000256" key="7">
    <source>
        <dbReference type="ARBA" id="ARBA00022989"/>
    </source>
</evidence>
<dbReference type="KEGG" id="smo:SELMODRAFT_451256"/>
<evidence type="ECO:0000313" key="12">
    <source>
        <dbReference type="EMBL" id="EFJ29336.1"/>
    </source>
</evidence>
<dbReference type="eggNOG" id="KOG4467">
    <property type="taxonomic scope" value="Eukaryota"/>
</dbReference>
<keyword evidence="13" id="KW-1185">Reference proteome</keyword>
<dbReference type="GO" id="GO:0005789">
    <property type="term" value="C:endoplasmic reticulum membrane"/>
    <property type="evidence" value="ECO:0007669"/>
    <property type="project" value="UniProtKB-SubCell"/>
</dbReference>
<accession>D8RDY1</accession>
<keyword evidence="9" id="KW-0325">Glycoprotein</keyword>
<evidence type="ECO:0000256" key="2">
    <source>
        <dbReference type="ARBA" id="ARBA00007984"/>
    </source>
</evidence>
<gene>
    <name evidence="12" type="ORF">SELMODRAFT_451256</name>
</gene>
<dbReference type="AlphaFoldDB" id="D8RDY1"/>
<comment type="subunit">
    <text evidence="3">Constitutively interacts with CASP4; required for the localization of procaspase 4 to the ER.</text>
</comment>
<dbReference type="InParanoid" id="D8RDY1"/>
<feature type="region of interest" description="Disordered" evidence="11">
    <location>
        <begin position="1"/>
        <end position="163"/>
    </location>
</feature>
<proteinExistence type="inferred from homology"/>
<keyword evidence="6" id="KW-0256">Endoplasmic reticulum</keyword>
<dbReference type="HOGENOM" id="CLU_029159_2_0_1"/>
<dbReference type="OrthoDB" id="10022292at2759"/>
<sequence>MAPAAAVDSSPLQDWSDEMESNGDFELASSSGNGSGAPGAPDHGWHKVTNPKKQRLRERKLKAEGGGGGEGGAGLGQDGKNSSKAFEALEKEAEARTERRKSRKAAWSASVAAAATPAANGVHDPHGSDDEEQGSDVESKNAAVANGGGGSANGGEKKKKAKKPKVSIADAAAAIDPVDLADYLATLSASYDDIQLIRCVDYFVKIFSPVNTVEIAWDKMSRDPLLKSVQVPIGDLPDKVCRATANWLGQKSVDALSQFVSWALNDVLFEAQPQQKGGKSGPTVSNSTKIAVLVVVAILLRRRSEVLLGMMETLRQPKFQAPPKLYVLAWMYGQVAREDLLAGLYLWSHNLLPFAVGSSSTPVTRDIALQFFEGFVMKDLAKNRPSLLTGATRKERLISPHALIACLHMAYPPESSRTKATQRYLAIYPTVKEISLGGSTRTRALKTVAQQLLPMSLTVAEEDDAELSLEGCDLFRWCLFQSPDSYKQWEKLYPERLKGSVRVLKFLRGTWRESQSMLSPLKELQSTVTSLKLQSLKMKQDPKLEAESIKALDHCKFLQKKMSLWNACLSASVALACTAAAGYAFYLLSPDKNPWNWDGKILLSNL</sequence>
<evidence type="ECO:0000256" key="3">
    <source>
        <dbReference type="ARBA" id="ARBA00011720"/>
    </source>
</evidence>
<protein>
    <submittedName>
        <fullName evidence="12">Uncharacterized protein</fullName>
    </submittedName>
</protein>
<evidence type="ECO:0000256" key="6">
    <source>
        <dbReference type="ARBA" id="ARBA00022824"/>
    </source>
</evidence>
<evidence type="ECO:0000256" key="4">
    <source>
        <dbReference type="ARBA" id="ARBA00022692"/>
    </source>
</evidence>
<comment type="subcellular location">
    <subcellularLocation>
        <location evidence="1">Endoplasmic reticulum membrane</location>
        <topology evidence="1">Multi-pass membrane protein</topology>
    </subcellularLocation>
</comment>
<evidence type="ECO:0000256" key="1">
    <source>
        <dbReference type="ARBA" id="ARBA00004477"/>
    </source>
</evidence>
<name>D8RDY1_SELML</name>
<keyword evidence="4" id="KW-0812">Transmembrane</keyword>